<dbReference type="Pfam" id="PF14214">
    <property type="entry name" value="Helitron_like_N"/>
    <property type="match status" value="1"/>
</dbReference>
<dbReference type="EMBL" id="JARJCN010000129">
    <property type="protein sequence ID" value="KAJ7070424.1"/>
    <property type="molecule type" value="Genomic_DNA"/>
</dbReference>
<feature type="domain" description="Helitron helicase-like" evidence="1">
    <location>
        <begin position="2"/>
        <end position="131"/>
    </location>
</feature>
<name>A0AAD6TRX5_9AGAR</name>
<proteinExistence type="predicted"/>
<dbReference type="Proteomes" id="UP001222325">
    <property type="component" value="Unassembled WGS sequence"/>
</dbReference>
<feature type="non-terminal residue" evidence="2">
    <location>
        <position position="141"/>
    </location>
</feature>
<gene>
    <name evidence="2" type="ORF">B0H15DRAFT_793473</name>
</gene>
<accession>A0AAD6TRX5</accession>
<organism evidence="2 3">
    <name type="scientific">Mycena belliarum</name>
    <dbReference type="NCBI Taxonomy" id="1033014"/>
    <lineage>
        <taxon>Eukaryota</taxon>
        <taxon>Fungi</taxon>
        <taxon>Dikarya</taxon>
        <taxon>Basidiomycota</taxon>
        <taxon>Agaricomycotina</taxon>
        <taxon>Agaricomycetes</taxon>
        <taxon>Agaricomycetidae</taxon>
        <taxon>Agaricales</taxon>
        <taxon>Marasmiineae</taxon>
        <taxon>Mycenaceae</taxon>
        <taxon>Mycena</taxon>
    </lineage>
</organism>
<dbReference type="InterPro" id="IPR025476">
    <property type="entry name" value="Helitron_helicase-like"/>
</dbReference>
<keyword evidence="3" id="KW-1185">Reference proteome</keyword>
<protein>
    <recommendedName>
        <fullName evidence="1">Helitron helicase-like domain-containing protein</fullName>
    </recommendedName>
</protein>
<reference evidence="2" key="1">
    <citation type="submission" date="2023-03" db="EMBL/GenBank/DDBJ databases">
        <title>Massive genome expansion in bonnet fungi (Mycena s.s.) driven by repeated elements and novel gene families across ecological guilds.</title>
        <authorList>
            <consortium name="Lawrence Berkeley National Laboratory"/>
            <person name="Harder C.B."/>
            <person name="Miyauchi S."/>
            <person name="Viragh M."/>
            <person name="Kuo A."/>
            <person name="Thoen E."/>
            <person name="Andreopoulos B."/>
            <person name="Lu D."/>
            <person name="Skrede I."/>
            <person name="Drula E."/>
            <person name="Henrissat B."/>
            <person name="Morin E."/>
            <person name="Kohler A."/>
            <person name="Barry K."/>
            <person name="LaButti K."/>
            <person name="Morin E."/>
            <person name="Salamov A."/>
            <person name="Lipzen A."/>
            <person name="Mereny Z."/>
            <person name="Hegedus B."/>
            <person name="Baldrian P."/>
            <person name="Stursova M."/>
            <person name="Weitz H."/>
            <person name="Taylor A."/>
            <person name="Grigoriev I.V."/>
            <person name="Nagy L.G."/>
            <person name="Martin F."/>
            <person name="Kauserud H."/>
        </authorList>
    </citation>
    <scope>NUCLEOTIDE SEQUENCE</scope>
    <source>
        <strain evidence="2">CBHHK173m</strain>
    </source>
</reference>
<evidence type="ECO:0000259" key="1">
    <source>
        <dbReference type="Pfam" id="PF14214"/>
    </source>
</evidence>
<evidence type="ECO:0000313" key="3">
    <source>
        <dbReference type="Proteomes" id="UP001222325"/>
    </source>
</evidence>
<evidence type="ECO:0000313" key="2">
    <source>
        <dbReference type="EMBL" id="KAJ7070424.1"/>
    </source>
</evidence>
<sequence>MLLQQDRRFQRDPNFAYICWNIIQKKEVNKHVTFRTDAKAHATIVKEINEMGSVLPDLMAKWELNPNAKPSNKAEKSAMRTLNKLKLLAKDLKGSSGYKQCRRNEIRAMMKKMATPALFITLNPADICDPLLGAIGGIEPE</sequence>
<comment type="caution">
    <text evidence="2">The sequence shown here is derived from an EMBL/GenBank/DDBJ whole genome shotgun (WGS) entry which is preliminary data.</text>
</comment>
<dbReference type="AlphaFoldDB" id="A0AAD6TRX5"/>